<organism evidence="1 2">
    <name type="scientific">Nostocoides japonicum T1-X7</name>
    <dbReference type="NCBI Taxonomy" id="1194083"/>
    <lineage>
        <taxon>Bacteria</taxon>
        <taxon>Bacillati</taxon>
        <taxon>Actinomycetota</taxon>
        <taxon>Actinomycetes</taxon>
        <taxon>Micrococcales</taxon>
        <taxon>Intrasporangiaceae</taxon>
        <taxon>Nostocoides</taxon>
    </lineage>
</organism>
<evidence type="ECO:0000313" key="2">
    <source>
        <dbReference type="Proteomes" id="UP000035721"/>
    </source>
</evidence>
<dbReference type="Proteomes" id="UP000035721">
    <property type="component" value="Unassembled WGS sequence"/>
</dbReference>
<protein>
    <submittedName>
        <fullName evidence="1">Uncharacterized protein</fullName>
    </submittedName>
</protein>
<reference evidence="1 2" key="1">
    <citation type="journal article" date="2013" name="ISME J.">
        <title>A metabolic model for members of the genus Tetrasphaera involved in enhanced biological phosphorus removal.</title>
        <authorList>
            <person name="Kristiansen R."/>
            <person name="Nguyen H.T.T."/>
            <person name="Saunders A.M."/>
            <person name="Nielsen J.L."/>
            <person name="Wimmer R."/>
            <person name="Le V.Q."/>
            <person name="McIlroy S.J."/>
            <person name="Petrovski S."/>
            <person name="Seviour R.J."/>
            <person name="Calteau A."/>
            <person name="Nielsen K.L."/>
            <person name="Nielsen P.H."/>
        </authorList>
    </citation>
    <scope>NUCLEOTIDE SEQUENCE [LARGE SCALE GENOMIC DNA]</scope>
    <source>
        <strain evidence="1 2">T1-X7</strain>
    </source>
</reference>
<gene>
    <name evidence="1" type="ORF">BN12_4150002</name>
</gene>
<dbReference type="AlphaFoldDB" id="A0A077LZF7"/>
<evidence type="ECO:0000313" key="1">
    <source>
        <dbReference type="EMBL" id="CCH79323.1"/>
    </source>
</evidence>
<name>A0A077LZF7_9MICO</name>
<proteinExistence type="predicted"/>
<keyword evidence="2" id="KW-1185">Reference proteome</keyword>
<accession>A0A077LZF7</accession>
<dbReference type="EMBL" id="CAJB01000352">
    <property type="protein sequence ID" value="CCH79323.1"/>
    <property type="molecule type" value="Genomic_DNA"/>
</dbReference>
<sequence length="59" mass="6397">MVPASRSWLARPRKRGLGYPDGPGVAQLAGPSRERALGYRAGFASRSTVIRWAARVNTT</sequence>
<comment type="caution">
    <text evidence="1">The sequence shown here is derived from an EMBL/GenBank/DDBJ whole genome shotgun (WGS) entry which is preliminary data.</text>
</comment>